<evidence type="ECO:0000313" key="3">
    <source>
        <dbReference type="EMBL" id="MCO8269481.1"/>
    </source>
</evidence>
<evidence type="ECO:0000313" key="4">
    <source>
        <dbReference type="Proteomes" id="UP001523369"/>
    </source>
</evidence>
<dbReference type="InterPro" id="IPR013538">
    <property type="entry name" value="ASHA1/2-like_C"/>
</dbReference>
<dbReference type="SUPFAM" id="SSF55961">
    <property type="entry name" value="Bet v1-like"/>
    <property type="match status" value="1"/>
</dbReference>
<dbReference type="Gene3D" id="3.30.530.20">
    <property type="match status" value="1"/>
</dbReference>
<name>A0ABT1DHB9_9ACTN</name>
<dbReference type="Pfam" id="PF08327">
    <property type="entry name" value="AHSA1"/>
    <property type="match status" value="1"/>
</dbReference>
<proteinExistence type="inferred from homology"/>
<evidence type="ECO:0000259" key="2">
    <source>
        <dbReference type="Pfam" id="PF08327"/>
    </source>
</evidence>
<keyword evidence="4" id="KW-1185">Reference proteome</keyword>
<sequence length="105" mass="11583">MLVLGRLETGARVHWKFKIAGAETDVEVVAADPNRRLDLRWDDTRTLTITFDDRGDTTLVGVRIADFTGDDAAAEAIGTMSGFTLVLASLKMLLEHNIEGDLMYD</sequence>
<comment type="similarity">
    <text evidence="1">Belongs to the AHA1 family.</text>
</comment>
<dbReference type="RefSeq" id="WP_253235625.1">
    <property type="nucleotide sequence ID" value="NZ_JAMYJR010000002.1"/>
</dbReference>
<feature type="domain" description="Activator of Hsp90 ATPase homologue 1/2-like C-terminal" evidence="2">
    <location>
        <begin position="9"/>
        <end position="95"/>
    </location>
</feature>
<dbReference type="EMBL" id="JAMYJR010000002">
    <property type="protein sequence ID" value="MCO8269481.1"/>
    <property type="molecule type" value="Genomic_DNA"/>
</dbReference>
<gene>
    <name evidence="3" type="ORF">M1L60_02620</name>
</gene>
<comment type="caution">
    <text evidence="3">The sequence shown here is derived from an EMBL/GenBank/DDBJ whole genome shotgun (WGS) entry which is preliminary data.</text>
</comment>
<dbReference type="InterPro" id="IPR023393">
    <property type="entry name" value="START-like_dom_sf"/>
</dbReference>
<accession>A0ABT1DHB9</accession>
<evidence type="ECO:0000256" key="1">
    <source>
        <dbReference type="ARBA" id="ARBA00006817"/>
    </source>
</evidence>
<organism evidence="3 4">
    <name type="scientific">Paractinoplanes aksuensis</name>
    <dbReference type="NCBI Taxonomy" id="2939490"/>
    <lineage>
        <taxon>Bacteria</taxon>
        <taxon>Bacillati</taxon>
        <taxon>Actinomycetota</taxon>
        <taxon>Actinomycetes</taxon>
        <taxon>Micromonosporales</taxon>
        <taxon>Micromonosporaceae</taxon>
        <taxon>Paractinoplanes</taxon>
    </lineage>
</organism>
<reference evidence="3 4" key="1">
    <citation type="submission" date="2022-06" db="EMBL/GenBank/DDBJ databases">
        <title>New Species of the Genus Actinoplanes, ActinopZanes ferrugineus.</title>
        <authorList>
            <person name="Ding P."/>
        </authorList>
    </citation>
    <scope>NUCLEOTIDE SEQUENCE [LARGE SCALE GENOMIC DNA]</scope>
    <source>
        <strain evidence="3 4">TRM88003</strain>
    </source>
</reference>
<dbReference type="Proteomes" id="UP001523369">
    <property type="component" value="Unassembled WGS sequence"/>
</dbReference>
<protein>
    <recommendedName>
        <fullName evidence="2">Activator of Hsp90 ATPase homologue 1/2-like C-terminal domain-containing protein</fullName>
    </recommendedName>
</protein>